<accession>A0A914CMH5</accession>
<evidence type="ECO:0000313" key="1">
    <source>
        <dbReference type="Proteomes" id="UP000887540"/>
    </source>
</evidence>
<protein>
    <submittedName>
        <fullName evidence="2">Ubiquitin-like domain-containing protein</fullName>
    </submittedName>
</protein>
<dbReference type="PANTHER" id="PTHR33651">
    <property type="entry name" value="PROTEIN CBG06246"/>
    <property type="match status" value="1"/>
</dbReference>
<reference evidence="2" key="1">
    <citation type="submission" date="2022-11" db="UniProtKB">
        <authorList>
            <consortium name="WormBaseParasite"/>
        </authorList>
    </citation>
    <scope>IDENTIFICATION</scope>
</reference>
<evidence type="ECO:0000313" key="2">
    <source>
        <dbReference type="WBParaSite" id="ACRNAN_scaffold12445.g21061.t1"/>
    </source>
</evidence>
<dbReference type="AlphaFoldDB" id="A0A914CMH5"/>
<dbReference type="Proteomes" id="UP000887540">
    <property type="component" value="Unplaced"/>
</dbReference>
<dbReference type="PANTHER" id="PTHR33651:SF3">
    <property type="entry name" value="PHAGE PROTEIN"/>
    <property type="match status" value="1"/>
</dbReference>
<proteinExistence type="predicted"/>
<organism evidence="1 2">
    <name type="scientific">Acrobeloides nanus</name>
    <dbReference type="NCBI Taxonomy" id="290746"/>
    <lineage>
        <taxon>Eukaryota</taxon>
        <taxon>Metazoa</taxon>
        <taxon>Ecdysozoa</taxon>
        <taxon>Nematoda</taxon>
        <taxon>Chromadorea</taxon>
        <taxon>Rhabditida</taxon>
        <taxon>Tylenchina</taxon>
        <taxon>Cephalobomorpha</taxon>
        <taxon>Cephaloboidea</taxon>
        <taxon>Cephalobidae</taxon>
        <taxon>Acrobeloides</taxon>
    </lineage>
</organism>
<keyword evidence="1" id="KW-1185">Reference proteome</keyword>
<name>A0A914CMH5_9BILA</name>
<dbReference type="WBParaSite" id="ACRNAN_scaffold12445.g21061.t1">
    <property type="protein sequence ID" value="ACRNAN_scaffold12445.g21061.t1"/>
    <property type="gene ID" value="ACRNAN_scaffold12445.g21061"/>
</dbReference>
<dbReference type="CDD" id="cd17039">
    <property type="entry name" value="Ubl_ubiquitin_like"/>
    <property type="match status" value="1"/>
</dbReference>
<sequence>MDISLELYGLDEKKFESRDVRVDQLTVSQIKDKVTSCFKIPPGYQQLMHDGHKVRVGQPLIIKEGDTIQVKAVQAKEWDRKIDLAKMLRAVRETFDACSFFETYTHYFNDTAENHSEAMRCFNHNIQEIMDSVYSYLGKAHVKILPDIKPGGSNAGFIFTYNQGAVTKKYWLKANETNWELNPDARELVAYLLLKNIGVGPAECLFIPPSTSKSVIYIGTLDEPEFIQARKLTEPIHEVAAVELHLIGALLYLTDLNSENFGLGKDNKLTIVDFSLTKAYQETQCVNFFKTQGRQQPELRKLKDATSERRMEIAKEALRRWKLEENIPLVKKEFDELKINLKGFVICLERASVGVYKYLEAVKWNVEQFSI</sequence>